<dbReference type="AlphaFoldDB" id="A0A6B0UAC0"/>
<evidence type="ECO:0000256" key="1">
    <source>
        <dbReference type="SAM" id="SignalP"/>
    </source>
</evidence>
<organism evidence="2">
    <name type="scientific">Ixodes ricinus</name>
    <name type="common">Common tick</name>
    <name type="synonym">Acarus ricinus</name>
    <dbReference type="NCBI Taxonomy" id="34613"/>
    <lineage>
        <taxon>Eukaryota</taxon>
        <taxon>Metazoa</taxon>
        <taxon>Ecdysozoa</taxon>
        <taxon>Arthropoda</taxon>
        <taxon>Chelicerata</taxon>
        <taxon>Arachnida</taxon>
        <taxon>Acari</taxon>
        <taxon>Parasitiformes</taxon>
        <taxon>Ixodida</taxon>
        <taxon>Ixodoidea</taxon>
        <taxon>Ixodidae</taxon>
        <taxon>Ixodinae</taxon>
        <taxon>Ixodes</taxon>
    </lineage>
</organism>
<dbReference type="EMBL" id="GIFC01007426">
    <property type="protein sequence ID" value="MXU89509.1"/>
    <property type="molecule type" value="Transcribed_RNA"/>
</dbReference>
<name>A0A6B0UAC0_IXORI</name>
<sequence>MNIVAIKFELCLRLLSFFLSFFSRNGGLGQFYKYEQLDSIIIFLTTKCAIQACEKQASLALCLHTPKAIGALTTQMAVKAPPVWEQQYFGRKQRERLWLQWKSESTVH</sequence>
<keyword evidence="1" id="KW-0732">Signal</keyword>
<proteinExistence type="predicted"/>
<reference evidence="2" key="1">
    <citation type="submission" date="2019-12" db="EMBL/GenBank/DDBJ databases">
        <title>An insight into the sialome of adult female Ixodes ricinus ticks feeding for 6 days.</title>
        <authorList>
            <person name="Perner J."/>
            <person name="Ribeiro J.M.C."/>
        </authorList>
    </citation>
    <scope>NUCLEOTIDE SEQUENCE</scope>
    <source>
        <strain evidence="2">Semi-engorged</strain>
        <tissue evidence="2">Salivary glands</tissue>
    </source>
</reference>
<feature type="chain" id="PRO_5025562601" evidence="1">
    <location>
        <begin position="30"/>
        <end position="108"/>
    </location>
</feature>
<protein>
    <submittedName>
        <fullName evidence="2">Putative secreted protein</fullName>
    </submittedName>
</protein>
<feature type="signal peptide" evidence="1">
    <location>
        <begin position="1"/>
        <end position="29"/>
    </location>
</feature>
<accession>A0A6B0UAC0</accession>
<evidence type="ECO:0000313" key="2">
    <source>
        <dbReference type="EMBL" id="MXU89509.1"/>
    </source>
</evidence>